<evidence type="ECO:0000313" key="2">
    <source>
        <dbReference type="EMBL" id="GII46974.1"/>
    </source>
</evidence>
<feature type="compositionally biased region" description="Polar residues" evidence="1">
    <location>
        <begin position="59"/>
        <end position="69"/>
    </location>
</feature>
<feature type="region of interest" description="Disordered" evidence="1">
    <location>
        <begin position="58"/>
        <end position="77"/>
    </location>
</feature>
<dbReference type="EMBL" id="BOOQ01000022">
    <property type="protein sequence ID" value="GII46974.1"/>
    <property type="molecule type" value="Genomic_DNA"/>
</dbReference>
<accession>A0A8J3UJL5</accession>
<protein>
    <submittedName>
        <fullName evidence="2">Uncharacterized protein</fullName>
    </submittedName>
</protein>
<organism evidence="2 3">
    <name type="scientific">Planotetraspora silvatica</name>
    <dbReference type="NCBI Taxonomy" id="234614"/>
    <lineage>
        <taxon>Bacteria</taxon>
        <taxon>Bacillati</taxon>
        <taxon>Actinomycetota</taxon>
        <taxon>Actinomycetes</taxon>
        <taxon>Streptosporangiales</taxon>
        <taxon>Streptosporangiaceae</taxon>
        <taxon>Planotetraspora</taxon>
    </lineage>
</organism>
<gene>
    <name evidence="2" type="ORF">Psi02_33980</name>
</gene>
<dbReference type="AlphaFoldDB" id="A0A8J3UJL5"/>
<evidence type="ECO:0000313" key="3">
    <source>
        <dbReference type="Proteomes" id="UP000644610"/>
    </source>
</evidence>
<keyword evidence="3" id="KW-1185">Reference proteome</keyword>
<reference evidence="2" key="1">
    <citation type="submission" date="2021-01" db="EMBL/GenBank/DDBJ databases">
        <title>Whole genome shotgun sequence of Planotetraspora silvatica NBRC 100141.</title>
        <authorList>
            <person name="Komaki H."/>
            <person name="Tamura T."/>
        </authorList>
    </citation>
    <scope>NUCLEOTIDE SEQUENCE</scope>
    <source>
        <strain evidence="2">NBRC 100141</strain>
    </source>
</reference>
<dbReference type="RefSeq" id="WP_203975133.1">
    <property type="nucleotide sequence ID" value="NZ_BAAAKY010000014.1"/>
</dbReference>
<evidence type="ECO:0000256" key="1">
    <source>
        <dbReference type="SAM" id="MobiDB-lite"/>
    </source>
</evidence>
<proteinExistence type="predicted"/>
<dbReference type="Proteomes" id="UP000644610">
    <property type="component" value="Unassembled WGS sequence"/>
</dbReference>
<comment type="caution">
    <text evidence="2">The sequence shown here is derived from an EMBL/GenBank/DDBJ whole genome shotgun (WGS) entry which is preliminary data.</text>
</comment>
<sequence>MSDRELTTVYVFRLGEAYDDLEPMFSVDGRDYTDPDSVRADVRAASLALSERNLIADYETSQASPTTPRTGLPSWPQWRARHIENEEPIGVRPRPAHQATPPGWDDMGRWLEHSEIWLRGQVTGAAGVVAGGRVSVISDIGPQRVGRGSIDLAEEQYRVDCAFLVVPPAGRPIPELLEAIAGWLRAAGWTIVERVEKPRSTTVVATNMGHEIALVWPHRDASVTLLGKSPTVDATWFGRDGPAADV</sequence>
<name>A0A8J3UJL5_9ACTN</name>